<dbReference type="InterPro" id="IPR050194">
    <property type="entry name" value="Glycosyltransferase_grp1"/>
</dbReference>
<accession>A0A9J7BWV7</accession>
<organism evidence="3 4">
    <name type="scientific">Occallatibacter riparius</name>
    <dbReference type="NCBI Taxonomy" id="1002689"/>
    <lineage>
        <taxon>Bacteria</taxon>
        <taxon>Pseudomonadati</taxon>
        <taxon>Acidobacteriota</taxon>
        <taxon>Terriglobia</taxon>
        <taxon>Terriglobales</taxon>
        <taxon>Acidobacteriaceae</taxon>
        <taxon>Occallatibacter</taxon>
    </lineage>
</organism>
<dbReference type="Pfam" id="PF13439">
    <property type="entry name" value="Glyco_transf_4"/>
    <property type="match status" value="1"/>
</dbReference>
<dbReference type="CDD" id="cd03801">
    <property type="entry name" value="GT4_PimA-like"/>
    <property type="match status" value="1"/>
</dbReference>
<name>A0A9J7BWV7_9BACT</name>
<dbReference type="SUPFAM" id="SSF53756">
    <property type="entry name" value="UDP-Glycosyltransferase/glycogen phosphorylase"/>
    <property type="match status" value="1"/>
</dbReference>
<dbReference type="GO" id="GO:0016757">
    <property type="term" value="F:glycosyltransferase activity"/>
    <property type="evidence" value="ECO:0007669"/>
    <property type="project" value="InterPro"/>
</dbReference>
<dbReference type="AlphaFoldDB" id="A0A9J7BWV7"/>
<dbReference type="RefSeq" id="WP_260795080.1">
    <property type="nucleotide sequence ID" value="NZ_CP093313.1"/>
</dbReference>
<proteinExistence type="predicted"/>
<evidence type="ECO:0000313" key="3">
    <source>
        <dbReference type="EMBL" id="UWZ85525.1"/>
    </source>
</evidence>
<keyword evidence="4" id="KW-1185">Reference proteome</keyword>
<dbReference type="PANTHER" id="PTHR45947">
    <property type="entry name" value="SULFOQUINOVOSYL TRANSFERASE SQD2"/>
    <property type="match status" value="1"/>
</dbReference>
<dbReference type="Gene3D" id="3.40.50.2000">
    <property type="entry name" value="Glycogen Phosphorylase B"/>
    <property type="match status" value="2"/>
</dbReference>
<reference evidence="3" key="1">
    <citation type="submission" date="2021-04" db="EMBL/GenBank/DDBJ databases">
        <title>Phylogenetic analysis of Acidobacteriaceae.</title>
        <authorList>
            <person name="Qiu L."/>
            <person name="Zhang Q."/>
        </authorList>
    </citation>
    <scope>NUCLEOTIDE SEQUENCE</scope>
    <source>
        <strain evidence="3">DSM 25168</strain>
    </source>
</reference>
<evidence type="ECO:0000259" key="2">
    <source>
        <dbReference type="Pfam" id="PF13439"/>
    </source>
</evidence>
<evidence type="ECO:0000259" key="1">
    <source>
        <dbReference type="Pfam" id="PF00534"/>
    </source>
</evidence>
<dbReference type="KEGG" id="orp:MOP44_06180"/>
<protein>
    <submittedName>
        <fullName evidence="3">Glycosyltransferase family 4 protein</fullName>
    </submittedName>
</protein>
<feature type="domain" description="Glycosyl transferase family 1" evidence="1">
    <location>
        <begin position="162"/>
        <end position="283"/>
    </location>
</feature>
<feature type="domain" description="Glycosyltransferase subfamily 4-like N-terminal" evidence="2">
    <location>
        <begin position="16"/>
        <end position="130"/>
    </location>
</feature>
<dbReference type="PANTHER" id="PTHR45947:SF3">
    <property type="entry name" value="SULFOQUINOVOSYL TRANSFERASE SQD2"/>
    <property type="match status" value="1"/>
</dbReference>
<gene>
    <name evidence="3" type="ORF">MOP44_06180</name>
</gene>
<dbReference type="EMBL" id="CP093313">
    <property type="protein sequence ID" value="UWZ85525.1"/>
    <property type="molecule type" value="Genomic_DNA"/>
</dbReference>
<sequence>MRLAVFVSRLPPISRSGIGVSVSAECHSLAKAGCSVHVFTASEAALSVPEVVLKPLARDVFPKELPDCDILHLHSLGMATVALEAAQRLQLPLVYTAHSLIERELPQAQEWIRVQHRVMAAAHHVFFLNRMEQAYSQMHIASLRGKSSVRSHGSVSAASEPGARQRKPLIVIAGRLCKNKGTDLAVAALRLVMRAEPSVSALFAGPQGDEDCEAAVADLIAEFPRRVERSGWLERGDLMKTLRHARMALCPSRYEPFGLLPIEALQLGTPVLAAASEGACETLPGAPGVALLQSDDAPAWSRAILHEWRSGALLADAQRSGAAWIAERFDPERQTNLLIRTLQNVQSGFHVGARKAQVPCHVA</sequence>
<dbReference type="Pfam" id="PF00534">
    <property type="entry name" value="Glycos_transf_1"/>
    <property type="match status" value="1"/>
</dbReference>
<dbReference type="InterPro" id="IPR028098">
    <property type="entry name" value="Glyco_trans_4-like_N"/>
</dbReference>
<evidence type="ECO:0000313" key="4">
    <source>
        <dbReference type="Proteomes" id="UP001059380"/>
    </source>
</evidence>
<dbReference type="InterPro" id="IPR001296">
    <property type="entry name" value="Glyco_trans_1"/>
</dbReference>
<dbReference type="Proteomes" id="UP001059380">
    <property type="component" value="Chromosome"/>
</dbReference>